<evidence type="ECO:0000313" key="2">
    <source>
        <dbReference type="EMBL" id="RJF94812.1"/>
    </source>
</evidence>
<name>A0A418WU74_9PROT</name>
<evidence type="ECO:0000256" key="1">
    <source>
        <dbReference type="SAM" id="MobiDB-lite"/>
    </source>
</evidence>
<feature type="compositionally biased region" description="Basic and acidic residues" evidence="1">
    <location>
        <begin position="249"/>
        <end position="262"/>
    </location>
</feature>
<sequence length="262" mass="27304">MAGAKITVDDSAIIAALQGLIAAGERPEPALKNIGEHLRESTIARIKAEKSPDGTAFKPLSPAYAKTKKGPGILRETGTLAQIVYQAADGQLDVGTNAIYAAIHQFGGSVTRHARSRQMSFRTASEGAFTKKDGTKAGSKLRFAAPGSPGSSARWVTIGEHTIPIPARPFLGISAEDKVAVLEILGDFLDLASGDNLALEGRPLKSGCYSAGSCLAHPWALKTVCSSFGGIRKGFAGPSGGSARGSFLRSDRDAPRGHDRPP</sequence>
<evidence type="ECO:0000313" key="3">
    <source>
        <dbReference type="Proteomes" id="UP000284605"/>
    </source>
</evidence>
<reference evidence="2 3" key="1">
    <citation type="submission" date="2018-09" db="EMBL/GenBank/DDBJ databases">
        <authorList>
            <person name="Zhu H."/>
        </authorList>
    </citation>
    <scope>NUCLEOTIDE SEQUENCE [LARGE SCALE GENOMIC DNA]</scope>
    <source>
        <strain evidence="2 3">K1W22B-8</strain>
    </source>
</reference>
<gene>
    <name evidence="2" type="ORF">D3874_03070</name>
</gene>
<comment type="caution">
    <text evidence="2">The sequence shown here is derived from an EMBL/GenBank/DDBJ whole genome shotgun (WGS) entry which is preliminary data.</text>
</comment>
<protein>
    <submittedName>
        <fullName evidence="2">Phage virion morphogenesis protein</fullName>
    </submittedName>
</protein>
<feature type="region of interest" description="Disordered" evidence="1">
    <location>
        <begin position="238"/>
        <end position="262"/>
    </location>
</feature>
<accession>A0A418WU74</accession>
<dbReference type="Proteomes" id="UP000284605">
    <property type="component" value="Unassembled WGS sequence"/>
</dbReference>
<dbReference type="RefSeq" id="WP_119776351.1">
    <property type="nucleotide sequence ID" value="NZ_QYUK01000008.1"/>
</dbReference>
<dbReference type="OrthoDB" id="2081253at2"/>
<dbReference type="EMBL" id="QYUK01000008">
    <property type="protein sequence ID" value="RJF94812.1"/>
    <property type="molecule type" value="Genomic_DNA"/>
</dbReference>
<dbReference type="AlphaFoldDB" id="A0A418WU74"/>
<dbReference type="Pfam" id="PF05069">
    <property type="entry name" value="Phage_tail_S"/>
    <property type="match status" value="1"/>
</dbReference>
<keyword evidence="3" id="KW-1185">Reference proteome</keyword>
<organism evidence="2 3">
    <name type="scientific">Oleomonas cavernae</name>
    <dbReference type="NCBI Taxonomy" id="2320859"/>
    <lineage>
        <taxon>Bacteria</taxon>
        <taxon>Pseudomonadati</taxon>
        <taxon>Pseudomonadota</taxon>
        <taxon>Alphaproteobacteria</taxon>
        <taxon>Acetobacterales</taxon>
        <taxon>Acetobacteraceae</taxon>
        <taxon>Oleomonas</taxon>
    </lineage>
</organism>
<proteinExistence type="predicted"/>
<dbReference type="InterPro" id="IPR006522">
    <property type="entry name" value="Phage_virion_morphogenesis"/>
</dbReference>
<dbReference type="NCBIfam" id="TIGR01635">
    <property type="entry name" value="tail_comp_S"/>
    <property type="match status" value="1"/>
</dbReference>